<dbReference type="EnsemblPlants" id="OGLUM04G00740.1">
    <property type="protein sequence ID" value="OGLUM04G00740.1"/>
    <property type="gene ID" value="OGLUM04G00740"/>
</dbReference>
<protein>
    <submittedName>
        <fullName evidence="1">Uncharacterized protein</fullName>
    </submittedName>
</protein>
<dbReference type="HOGENOM" id="CLU_2562058_0_0_1"/>
<dbReference type="AlphaFoldDB" id="A0A0D9ZGH0"/>
<evidence type="ECO:0000313" key="1">
    <source>
        <dbReference type="EnsemblPlants" id="OGLUM04G00740.1"/>
    </source>
</evidence>
<proteinExistence type="predicted"/>
<evidence type="ECO:0000313" key="2">
    <source>
        <dbReference type="Proteomes" id="UP000026961"/>
    </source>
</evidence>
<reference evidence="1" key="1">
    <citation type="submission" date="2015-04" db="UniProtKB">
        <authorList>
            <consortium name="EnsemblPlants"/>
        </authorList>
    </citation>
    <scope>IDENTIFICATION</scope>
</reference>
<keyword evidence="2" id="KW-1185">Reference proteome</keyword>
<dbReference type="Proteomes" id="UP000026961">
    <property type="component" value="Chromosome 4"/>
</dbReference>
<organism evidence="1">
    <name type="scientific">Oryza glumipatula</name>
    <dbReference type="NCBI Taxonomy" id="40148"/>
    <lineage>
        <taxon>Eukaryota</taxon>
        <taxon>Viridiplantae</taxon>
        <taxon>Streptophyta</taxon>
        <taxon>Embryophyta</taxon>
        <taxon>Tracheophyta</taxon>
        <taxon>Spermatophyta</taxon>
        <taxon>Magnoliopsida</taxon>
        <taxon>Liliopsida</taxon>
        <taxon>Poales</taxon>
        <taxon>Poaceae</taxon>
        <taxon>BOP clade</taxon>
        <taxon>Oryzoideae</taxon>
        <taxon>Oryzeae</taxon>
        <taxon>Oryzinae</taxon>
        <taxon>Oryza</taxon>
    </lineage>
</organism>
<sequence length="82" mass="9217">MLLSPISNSSSAVWNTKAGHCRQAIANSLPFYIPFTMLRIFLFDATLFHPLQRRECYRVIADSGASTECHRRFSVIAPATVD</sequence>
<name>A0A0D9ZGH0_9ORYZ</name>
<accession>A0A0D9ZGH0</accession>
<dbReference type="Gramene" id="OGLUM04G00740.1">
    <property type="protein sequence ID" value="OGLUM04G00740.1"/>
    <property type="gene ID" value="OGLUM04G00740"/>
</dbReference>
<reference evidence="1" key="2">
    <citation type="submission" date="2018-05" db="EMBL/GenBank/DDBJ databases">
        <title>OgluRS3 (Oryza glumaepatula Reference Sequence Version 3).</title>
        <authorList>
            <person name="Zhang J."/>
            <person name="Kudrna D."/>
            <person name="Lee S."/>
            <person name="Talag J."/>
            <person name="Welchert J."/>
            <person name="Wing R.A."/>
        </authorList>
    </citation>
    <scope>NUCLEOTIDE SEQUENCE [LARGE SCALE GENOMIC DNA]</scope>
</reference>